<comment type="catalytic activity">
    <reaction evidence="8">
        <text>L-lysyl-L-alanine(out) = L-lysyl-L-alanine(in)</text>
        <dbReference type="Rhea" id="RHEA:79399"/>
        <dbReference type="ChEBI" id="CHEBI:229954"/>
    </reaction>
</comment>
<evidence type="ECO:0000256" key="1">
    <source>
        <dbReference type="ARBA" id="ARBA00004155"/>
    </source>
</evidence>
<evidence type="ECO:0000256" key="20">
    <source>
        <dbReference type="ARBA" id="ARBA00044924"/>
    </source>
</evidence>
<evidence type="ECO:0000256" key="24">
    <source>
        <dbReference type="ARBA" id="ARBA00046376"/>
    </source>
</evidence>
<evidence type="ECO:0000256" key="5">
    <source>
        <dbReference type="ARBA" id="ARBA00022989"/>
    </source>
</evidence>
<comment type="catalytic activity">
    <reaction evidence="12">
        <text>L-lysyl-L-alpha-amino acid(out) = L-lysyl-L-alpha-amino acid(in)</text>
        <dbReference type="Rhea" id="RHEA:79387"/>
        <dbReference type="ChEBI" id="CHEBI:229965"/>
    </reaction>
</comment>
<evidence type="ECO:0000256" key="3">
    <source>
        <dbReference type="ARBA" id="ARBA00022448"/>
    </source>
</evidence>
<keyword evidence="3" id="KW-0813">Transport</keyword>
<name>A0A4S4FV99_9ACTN</name>
<dbReference type="InterPro" id="IPR036259">
    <property type="entry name" value="MFS_trans_sf"/>
</dbReference>
<evidence type="ECO:0000313" key="27">
    <source>
        <dbReference type="Proteomes" id="UP000308978"/>
    </source>
</evidence>
<feature type="transmembrane region" description="Helical" evidence="25">
    <location>
        <begin position="308"/>
        <end position="328"/>
    </location>
</feature>
<comment type="function">
    <text evidence="23">Lysosomal dipeptide uniporter that selectively exports lysine, arginine or histidine-containing dipeptides with a net positive charge from the lysosome lumen into the cytosol. Could play a role in a specific type of protein O-glycosylation indirectly regulating macrophages migration and tissue invasion. Also essential for liver homeostasis.</text>
</comment>
<evidence type="ECO:0000256" key="21">
    <source>
        <dbReference type="ARBA" id="ARBA00044985"/>
    </source>
</evidence>
<evidence type="ECO:0000256" key="13">
    <source>
        <dbReference type="ARBA" id="ARBA00044893"/>
    </source>
</evidence>
<keyword evidence="5 25" id="KW-1133">Transmembrane helix</keyword>
<feature type="transmembrane region" description="Helical" evidence="25">
    <location>
        <begin position="144"/>
        <end position="164"/>
    </location>
</feature>
<dbReference type="EMBL" id="SSTJ01000022">
    <property type="protein sequence ID" value="THG34819.1"/>
    <property type="molecule type" value="Genomic_DNA"/>
</dbReference>
<feature type="transmembrane region" description="Helical" evidence="25">
    <location>
        <begin position="340"/>
        <end position="363"/>
    </location>
</feature>
<evidence type="ECO:0000256" key="18">
    <source>
        <dbReference type="ARBA" id="ARBA00044912"/>
    </source>
</evidence>
<comment type="catalytic activity">
    <reaction evidence="15">
        <text>L-arginyl-L-alpha-amino acid(out) = L-arginyl-L-alpha-amino acid(in)</text>
        <dbReference type="Rhea" id="RHEA:79371"/>
        <dbReference type="ChEBI" id="CHEBI:84315"/>
    </reaction>
</comment>
<dbReference type="GO" id="GO:0005765">
    <property type="term" value="C:lysosomal membrane"/>
    <property type="evidence" value="ECO:0007669"/>
    <property type="project" value="UniProtKB-SubCell"/>
</dbReference>
<comment type="catalytic activity">
    <reaction evidence="13">
        <text>L-alpha-aminoacyl-L-lysine(out) = L-alpha-aminoacyl-L-lysine(in)</text>
        <dbReference type="Rhea" id="RHEA:79383"/>
        <dbReference type="ChEBI" id="CHEBI:229966"/>
    </reaction>
</comment>
<dbReference type="Gene3D" id="1.20.1250.20">
    <property type="entry name" value="MFS general substrate transporter like domains"/>
    <property type="match status" value="2"/>
</dbReference>
<dbReference type="InterPro" id="IPR011701">
    <property type="entry name" value="MFS"/>
</dbReference>
<evidence type="ECO:0000256" key="2">
    <source>
        <dbReference type="ARBA" id="ARBA00008335"/>
    </source>
</evidence>
<evidence type="ECO:0000256" key="14">
    <source>
        <dbReference type="ARBA" id="ARBA00044898"/>
    </source>
</evidence>
<comment type="subcellular location">
    <subcellularLocation>
        <location evidence="1">Lysosome membrane</location>
        <topology evidence="1">Multi-pass membrane protein</topology>
    </subcellularLocation>
</comment>
<comment type="catalytic activity">
    <reaction evidence="9">
        <text>L-histidyl-glycine(out) = L-histidyl-glycine(in)</text>
        <dbReference type="Rhea" id="RHEA:79395"/>
        <dbReference type="ChEBI" id="CHEBI:229957"/>
    </reaction>
</comment>
<evidence type="ECO:0000256" key="23">
    <source>
        <dbReference type="ARBA" id="ARBA00045709"/>
    </source>
</evidence>
<keyword evidence="6 25" id="KW-0472">Membrane</keyword>
<feature type="transmembrane region" description="Helical" evidence="25">
    <location>
        <begin position="170"/>
        <end position="188"/>
    </location>
</feature>
<comment type="catalytic activity">
    <reaction evidence="18">
        <text>L-histidyl-L-alpha-amino acid(out) = L-histidyl-L-alpha-amino acid(in)</text>
        <dbReference type="Rhea" id="RHEA:79379"/>
        <dbReference type="ChEBI" id="CHEBI:229964"/>
    </reaction>
</comment>
<dbReference type="Proteomes" id="UP000308978">
    <property type="component" value="Unassembled WGS sequence"/>
</dbReference>
<dbReference type="GO" id="GO:0022857">
    <property type="term" value="F:transmembrane transporter activity"/>
    <property type="evidence" value="ECO:0007669"/>
    <property type="project" value="InterPro"/>
</dbReference>
<dbReference type="PANTHER" id="PTHR23512">
    <property type="entry name" value="MAJOR FACILITATOR SUPERFAMILY DOMAIN-CONTAINING PROTEIN 1"/>
    <property type="match status" value="1"/>
</dbReference>
<accession>A0A4S4FV99</accession>
<evidence type="ECO:0000256" key="16">
    <source>
        <dbReference type="ARBA" id="ARBA00044900"/>
    </source>
</evidence>
<evidence type="ECO:0000313" key="26">
    <source>
        <dbReference type="EMBL" id="THG34819.1"/>
    </source>
</evidence>
<comment type="catalytic activity">
    <reaction evidence="14">
        <text>L-aspartyl-L-lysine(out) = L-aspartyl-L-lysine(in)</text>
        <dbReference type="Rhea" id="RHEA:79411"/>
        <dbReference type="ChEBI" id="CHEBI:229953"/>
    </reaction>
</comment>
<proteinExistence type="inferred from homology"/>
<feature type="transmembrane region" description="Helical" evidence="25">
    <location>
        <begin position="12"/>
        <end position="32"/>
    </location>
</feature>
<feature type="transmembrane region" description="Helical" evidence="25">
    <location>
        <begin position="283"/>
        <end position="302"/>
    </location>
</feature>
<feature type="transmembrane region" description="Helical" evidence="25">
    <location>
        <begin position="52"/>
        <end position="72"/>
    </location>
</feature>
<organism evidence="26 27">
    <name type="scientific">Adlercreutzia caecimuris</name>
    <dbReference type="NCBI Taxonomy" id="671266"/>
    <lineage>
        <taxon>Bacteria</taxon>
        <taxon>Bacillati</taxon>
        <taxon>Actinomycetota</taxon>
        <taxon>Coriobacteriia</taxon>
        <taxon>Eggerthellales</taxon>
        <taxon>Eggerthellaceae</taxon>
        <taxon>Adlercreutzia</taxon>
    </lineage>
</organism>
<evidence type="ECO:0000256" key="17">
    <source>
        <dbReference type="ARBA" id="ARBA00044903"/>
    </source>
</evidence>
<comment type="catalytic activity">
    <reaction evidence="20">
        <text>L-lysyl-glycine(out) = L-lysyl-glycine(in)</text>
        <dbReference type="Rhea" id="RHEA:79407"/>
        <dbReference type="ChEBI" id="CHEBI:191202"/>
    </reaction>
</comment>
<reference evidence="26 27" key="1">
    <citation type="submission" date="2019-04" db="EMBL/GenBank/DDBJ databases">
        <title>Microbes associate with the intestines of laboratory mice.</title>
        <authorList>
            <person name="Navarre W."/>
            <person name="Wong E."/>
            <person name="Huang K.C."/>
            <person name="Tropini C."/>
            <person name="Ng K."/>
            <person name="Yu B."/>
        </authorList>
    </citation>
    <scope>NUCLEOTIDE SEQUENCE [LARGE SCALE GENOMIC DNA]</scope>
    <source>
        <strain evidence="26 27">NM80_B27</strain>
    </source>
</reference>
<dbReference type="SUPFAM" id="SSF103473">
    <property type="entry name" value="MFS general substrate transporter"/>
    <property type="match status" value="1"/>
</dbReference>
<evidence type="ECO:0000256" key="10">
    <source>
        <dbReference type="ARBA" id="ARBA00044881"/>
    </source>
</evidence>
<protein>
    <recommendedName>
        <fullName evidence="21">Lysosomal dipeptide transporter MFSD1</fullName>
    </recommendedName>
    <alternativeName>
        <fullName evidence="22">Major facilitator superfamily domain-containing protein 1</fullName>
    </alternativeName>
</protein>
<comment type="catalytic activity">
    <reaction evidence="10">
        <text>L-alpha-aminoacyl-L-arginine(out) = L-alpha-aminoacyl-L-arginine(in)</text>
        <dbReference type="Rhea" id="RHEA:79367"/>
        <dbReference type="ChEBI" id="CHEBI:229968"/>
    </reaction>
</comment>
<evidence type="ECO:0000256" key="4">
    <source>
        <dbReference type="ARBA" id="ARBA00022692"/>
    </source>
</evidence>
<evidence type="ECO:0000256" key="15">
    <source>
        <dbReference type="ARBA" id="ARBA00044899"/>
    </source>
</evidence>
<comment type="subunit">
    <text evidence="24">Homodimer. Interacts with lysosomal protein GLMP (via lumenal domain); the interaction starts while both proteins are still in the endoplasmic reticulum and is required for stabilization of MFSD1 in lysosomes but has no direct effect on its targeting to lysosomes or transporter activity.</text>
</comment>
<feature type="transmembrane region" description="Helical" evidence="25">
    <location>
        <begin position="110"/>
        <end position="132"/>
    </location>
</feature>
<evidence type="ECO:0000256" key="22">
    <source>
        <dbReference type="ARBA" id="ARBA00045018"/>
    </source>
</evidence>
<comment type="caution">
    <text evidence="26">The sequence shown here is derived from an EMBL/GenBank/DDBJ whole genome shotgun (WGS) entry which is preliminary data.</text>
</comment>
<evidence type="ECO:0000256" key="19">
    <source>
        <dbReference type="ARBA" id="ARBA00044919"/>
    </source>
</evidence>
<feature type="transmembrane region" description="Helical" evidence="25">
    <location>
        <begin position="84"/>
        <end position="104"/>
    </location>
</feature>
<dbReference type="InterPro" id="IPR052187">
    <property type="entry name" value="MFSD1"/>
</dbReference>
<gene>
    <name evidence="26" type="ORF">E5986_11195</name>
</gene>
<evidence type="ECO:0000256" key="11">
    <source>
        <dbReference type="ARBA" id="ARBA00044884"/>
    </source>
</evidence>
<dbReference type="RefSeq" id="WP_136436006.1">
    <property type="nucleotide sequence ID" value="NZ_CAQMYJ010000012.1"/>
</dbReference>
<feature type="transmembrane region" description="Helical" evidence="25">
    <location>
        <begin position="375"/>
        <end position="393"/>
    </location>
</feature>
<comment type="catalytic activity">
    <reaction evidence="19">
        <text>L-alanyl-L-lysine(out) = L-alanyl-L-lysine(in)</text>
        <dbReference type="Rhea" id="RHEA:79415"/>
        <dbReference type="ChEBI" id="CHEBI:192470"/>
    </reaction>
</comment>
<feature type="transmembrane region" description="Helical" evidence="25">
    <location>
        <begin position="217"/>
        <end position="238"/>
    </location>
</feature>
<comment type="similarity">
    <text evidence="2">Belongs to the major facilitator superfamily.</text>
</comment>
<evidence type="ECO:0000256" key="25">
    <source>
        <dbReference type="SAM" id="Phobius"/>
    </source>
</evidence>
<evidence type="ECO:0000256" key="7">
    <source>
        <dbReference type="ARBA" id="ARBA00023228"/>
    </source>
</evidence>
<sequence>MKEIEREDVDMPLRRFAILLSVCCLAFTGNFIQYQASALALDIMPMLEINSVGFSTMFLVPMLAAVFFGIPFGLAGDKFGSKRVVATCFAIACIGGLLRIITLYSYPLQLASLFLIGIGMAALSTNVVKTIALWFGSKTDTAVGVYYAVSCLGIVASQAVGELYDSVRQAYVIAEIALVAVTALWVIVDKNLPNGVNPPSEKPALNTFLVAAKNTNVWLIALAVGFTLSSSTAFAGLLPQALESGKGMSGFAAGNMAASVTIASIFGCIAGPALCAHLKSFKPYLMIINIVASAAMLSVWYVEGNASLHFTLAASGFLSAMTGPILQAMPVMMRGIGSRFAGSASGIIGTVSLAMSFLLPILISALSNENYEINLIMQAACFAISILPIAMLSKIEKEQPA</sequence>
<dbReference type="PANTHER" id="PTHR23512:SF3">
    <property type="entry name" value="MAJOR FACILITATOR SUPERFAMILY DOMAIN-CONTAINING PROTEIN 1"/>
    <property type="match status" value="1"/>
</dbReference>
<dbReference type="AlphaFoldDB" id="A0A4S4FV99"/>
<comment type="catalytic activity">
    <reaction evidence="11">
        <text>L-alpha-aminoacyl-L-histidine(out) = L-alpha-aminoacyl-L-histidine(in)</text>
        <dbReference type="Rhea" id="RHEA:79375"/>
        <dbReference type="ChEBI" id="CHEBI:229967"/>
    </reaction>
</comment>
<comment type="catalytic activity">
    <reaction evidence="17">
        <text>L-arginyl-glycine(out) = L-arginyl-glycine(in)</text>
        <dbReference type="Rhea" id="RHEA:79391"/>
        <dbReference type="ChEBI" id="CHEBI:229955"/>
    </reaction>
</comment>
<dbReference type="Pfam" id="PF07690">
    <property type="entry name" value="MFS_1"/>
    <property type="match status" value="1"/>
</dbReference>
<evidence type="ECO:0000256" key="8">
    <source>
        <dbReference type="ARBA" id="ARBA00044876"/>
    </source>
</evidence>
<keyword evidence="4 25" id="KW-0812">Transmembrane</keyword>
<feature type="transmembrane region" description="Helical" evidence="25">
    <location>
        <begin position="250"/>
        <end position="271"/>
    </location>
</feature>
<evidence type="ECO:0000256" key="12">
    <source>
        <dbReference type="ARBA" id="ARBA00044891"/>
    </source>
</evidence>
<evidence type="ECO:0000256" key="9">
    <source>
        <dbReference type="ARBA" id="ARBA00044878"/>
    </source>
</evidence>
<evidence type="ECO:0000256" key="6">
    <source>
        <dbReference type="ARBA" id="ARBA00023136"/>
    </source>
</evidence>
<keyword evidence="7" id="KW-0458">Lysosome</keyword>
<comment type="catalytic activity">
    <reaction evidence="16">
        <text>L-lysyl-L-lysine(out) = L-lysyl-L-lysine(in)</text>
        <dbReference type="Rhea" id="RHEA:79403"/>
        <dbReference type="ChEBI" id="CHEBI:229956"/>
    </reaction>
</comment>